<feature type="non-terminal residue" evidence="1">
    <location>
        <position position="1"/>
    </location>
</feature>
<accession>A0A4Y2PKL5</accession>
<dbReference type="AlphaFoldDB" id="A0A4Y2PKL5"/>
<keyword evidence="2" id="KW-1185">Reference proteome</keyword>
<evidence type="ECO:0000313" key="2">
    <source>
        <dbReference type="Proteomes" id="UP000499080"/>
    </source>
</evidence>
<sequence length="56" mass="5967">KTGHFGTPKLCLGTTGQATRIRNVPVQNGMYGHISVTAWMAAVIRVFDSPMFASSG</sequence>
<organism evidence="1 2">
    <name type="scientific">Araneus ventricosus</name>
    <name type="common">Orbweaver spider</name>
    <name type="synonym">Epeira ventricosa</name>
    <dbReference type="NCBI Taxonomy" id="182803"/>
    <lineage>
        <taxon>Eukaryota</taxon>
        <taxon>Metazoa</taxon>
        <taxon>Ecdysozoa</taxon>
        <taxon>Arthropoda</taxon>
        <taxon>Chelicerata</taxon>
        <taxon>Arachnida</taxon>
        <taxon>Araneae</taxon>
        <taxon>Araneomorphae</taxon>
        <taxon>Entelegynae</taxon>
        <taxon>Araneoidea</taxon>
        <taxon>Araneidae</taxon>
        <taxon>Araneus</taxon>
    </lineage>
</organism>
<dbReference type="EMBL" id="BGPR01216131">
    <property type="protein sequence ID" value="GBN52518.1"/>
    <property type="molecule type" value="Genomic_DNA"/>
</dbReference>
<reference evidence="1 2" key="1">
    <citation type="journal article" date="2019" name="Sci. Rep.">
        <title>Orb-weaving spider Araneus ventricosus genome elucidates the spidroin gene catalogue.</title>
        <authorList>
            <person name="Kono N."/>
            <person name="Nakamura H."/>
            <person name="Ohtoshi R."/>
            <person name="Moran D.A.P."/>
            <person name="Shinohara A."/>
            <person name="Yoshida Y."/>
            <person name="Fujiwara M."/>
            <person name="Mori M."/>
            <person name="Tomita M."/>
            <person name="Arakawa K."/>
        </authorList>
    </citation>
    <scope>NUCLEOTIDE SEQUENCE [LARGE SCALE GENOMIC DNA]</scope>
</reference>
<name>A0A4Y2PKL5_ARAVE</name>
<protein>
    <submittedName>
        <fullName evidence="1">Uncharacterized protein</fullName>
    </submittedName>
</protein>
<evidence type="ECO:0000313" key="1">
    <source>
        <dbReference type="EMBL" id="GBN52518.1"/>
    </source>
</evidence>
<comment type="caution">
    <text evidence="1">The sequence shown here is derived from an EMBL/GenBank/DDBJ whole genome shotgun (WGS) entry which is preliminary data.</text>
</comment>
<gene>
    <name evidence="1" type="ORF">AVEN_265242_1</name>
</gene>
<dbReference type="Proteomes" id="UP000499080">
    <property type="component" value="Unassembled WGS sequence"/>
</dbReference>
<proteinExistence type="predicted"/>